<dbReference type="PANTHER" id="PTHR31286">
    <property type="entry name" value="GLYCINE-RICH CELL WALL STRUCTURAL PROTEIN 1.8-LIKE"/>
    <property type="match status" value="1"/>
</dbReference>
<evidence type="ECO:0000313" key="3">
    <source>
        <dbReference type="EMBL" id="KAH1098566.1"/>
    </source>
</evidence>
<evidence type="ECO:0008006" key="5">
    <source>
        <dbReference type="Google" id="ProtNLM"/>
    </source>
</evidence>
<dbReference type="Proteomes" id="UP000828251">
    <property type="component" value="Unassembled WGS sequence"/>
</dbReference>
<keyword evidence="4" id="KW-1185">Reference proteome</keyword>
<dbReference type="OrthoDB" id="989410at2759"/>
<evidence type="ECO:0000259" key="1">
    <source>
        <dbReference type="Pfam" id="PF14111"/>
    </source>
</evidence>
<dbReference type="EMBL" id="JAIQCV010000005">
    <property type="protein sequence ID" value="KAH1098566.1"/>
    <property type="molecule type" value="Genomic_DNA"/>
</dbReference>
<dbReference type="PANTHER" id="PTHR31286:SF153">
    <property type="entry name" value="DUF4283 DOMAIN PROTEIN"/>
    <property type="match status" value="1"/>
</dbReference>
<proteinExistence type="predicted"/>
<feature type="domain" description="Zinc knuckle CX2CX4HX4C" evidence="2">
    <location>
        <begin position="142"/>
        <end position="188"/>
    </location>
</feature>
<feature type="domain" description="DUF4283" evidence="1">
    <location>
        <begin position="35"/>
        <end position="77"/>
    </location>
</feature>
<gene>
    <name evidence="3" type="ORF">J1N35_015487</name>
</gene>
<protein>
    <recommendedName>
        <fullName evidence="5">CCHC-type domain-containing protein</fullName>
    </recommendedName>
</protein>
<dbReference type="Pfam" id="PF14111">
    <property type="entry name" value="DUF4283"/>
    <property type="match status" value="1"/>
</dbReference>
<organism evidence="3 4">
    <name type="scientific">Gossypium stocksii</name>
    <dbReference type="NCBI Taxonomy" id="47602"/>
    <lineage>
        <taxon>Eukaryota</taxon>
        <taxon>Viridiplantae</taxon>
        <taxon>Streptophyta</taxon>
        <taxon>Embryophyta</taxon>
        <taxon>Tracheophyta</taxon>
        <taxon>Spermatophyta</taxon>
        <taxon>Magnoliopsida</taxon>
        <taxon>eudicotyledons</taxon>
        <taxon>Gunneridae</taxon>
        <taxon>Pentapetalae</taxon>
        <taxon>rosids</taxon>
        <taxon>malvids</taxon>
        <taxon>Malvales</taxon>
        <taxon>Malvaceae</taxon>
        <taxon>Malvoideae</taxon>
        <taxon>Gossypium</taxon>
    </lineage>
</organism>
<evidence type="ECO:0000313" key="4">
    <source>
        <dbReference type="Proteomes" id="UP000828251"/>
    </source>
</evidence>
<dbReference type="InterPro" id="IPR040256">
    <property type="entry name" value="At4g02000-like"/>
</dbReference>
<comment type="caution">
    <text evidence="3">The sequence shown here is derived from an EMBL/GenBank/DDBJ whole genome shotgun (WGS) entry which is preliminary data.</text>
</comment>
<dbReference type="InterPro" id="IPR025558">
    <property type="entry name" value="DUF4283"/>
</dbReference>
<accession>A0A9D3VYH0</accession>
<sequence>MEDELMGLSLNEEEDEILQIQIEPNIEGGEEVFRGVHIKDLGDKRFLFQFYHVMDLERVLKGSPWTFNNHLLILHKFQCRDDPFKVPLFRASFWVQVYDVPIGLFLESLAIRLGNFIGEFLEYDGLTLGKENRNYLRLRVNIDVRKPLKRRKKILFYGKCSYVEFKYERLSLFCFFCGRLGHNDSFCEAKMALGVEVTEMG</sequence>
<dbReference type="Pfam" id="PF14392">
    <property type="entry name" value="zf-CCHC_4"/>
    <property type="match status" value="1"/>
</dbReference>
<reference evidence="3 4" key="1">
    <citation type="journal article" date="2021" name="Plant Biotechnol. J.">
        <title>Multi-omics assisted identification of the key and species-specific regulatory components of drought-tolerant mechanisms in Gossypium stocksii.</title>
        <authorList>
            <person name="Yu D."/>
            <person name="Ke L."/>
            <person name="Zhang D."/>
            <person name="Wu Y."/>
            <person name="Sun Y."/>
            <person name="Mei J."/>
            <person name="Sun J."/>
            <person name="Sun Y."/>
        </authorList>
    </citation>
    <scope>NUCLEOTIDE SEQUENCE [LARGE SCALE GENOMIC DNA]</scope>
    <source>
        <strain evidence="4">cv. E1</strain>
        <tissue evidence="3">Leaf</tissue>
    </source>
</reference>
<dbReference type="InterPro" id="IPR025836">
    <property type="entry name" value="Zn_knuckle_CX2CX4HX4C"/>
</dbReference>
<dbReference type="AlphaFoldDB" id="A0A9D3VYH0"/>
<evidence type="ECO:0000259" key="2">
    <source>
        <dbReference type="Pfam" id="PF14392"/>
    </source>
</evidence>
<name>A0A9D3VYH0_9ROSI</name>